<keyword evidence="4" id="KW-1185">Reference proteome</keyword>
<comment type="caution">
    <text evidence="3">The sequence shown here is derived from an EMBL/GenBank/DDBJ whole genome shotgun (WGS) entry which is preliminary data.</text>
</comment>
<evidence type="ECO:0000313" key="4">
    <source>
        <dbReference type="Proteomes" id="UP000241085"/>
    </source>
</evidence>
<evidence type="ECO:0000259" key="2">
    <source>
        <dbReference type="Pfam" id="PF13354"/>
    </source>
</evidence>
<protein>
    <submittedName>
        <fullName evidence="3">Serine hydrolase</fullName>
    </submittedName>
</protein>
<keyword evidence="3" id="KW-0378">Hydrolase</keyword>
<organism evidence="3 4">
    <name type="scientific">Rathayibacter caricis DSM 15933</name>
    <dbReference type="NCBI Taxonomy" id="1328867"/>
    <lineage>
        <taxon>Bacteria</taxon>
        <taxon>Bacillati</taxon>
        <taxon>Actinomycetota</taxon>
        <taxon>Actinomycetes</taxon>
        <taxon>Micrococcales</taxon>
        <taxon>Microbacteriaceae</taxon>
        <taxon>Rathayibacter</taxon>
    </lineage>
</organism>
<feature type="domain" description="Beta-lactamase class A catalytic" evidence="2">
    <location>
        <begin position="48"/>
        <end position="268"/>
    </location>
</feature>
<dbReference type="GO" id="GO:0046677">
    <property type="term" value="P:response to antibiotic"/>
    <property type="evidence" value="ECO:0007669"/>
    <property type="project" value="InterPro"/>
</dbReference>
<dbReference type="EMBL" id="PZPL01000001">
    <property type="protein sequence ID" value="PTL72129.1"/>
    <property type="molecule type" value="Genomic_DNA"/>
</dbReference>
<evidence type="ECO:0000313" key="3">
    <source>
        <dbReference type="EMBL" id="PTL72129.1"/>
    </source>
</evidence>
<evidence type="ECO:0000256" key="1">
    <source>
        <dbReference type="SAM" id="MobiDB-lite"/>
    </source>
</evidence>
<feature type="compositionally biased region" description="Basic residues" evidence="1">
    <location>
        <begin position="10"/>
        <end position="19"/>
    </location>
</feature>
<name>A0A2T4URH1_9MICO</name>
<dbReference type="InterPro" id="IPR045155">
    <property type="entry name" value="Beta-lactam_cat"/>
</dbReference>
<dbReference type="PANTHER" id="PTHR35333">
    <property type="entry name" value="BETA-LACTAMASE"/>
    <property type="match status" value="1"/>
</dbReference>
<dbReference type="RefSeq" id="WP_107573896.1">
    <property type="nucleotide sequence ID" value="NZ_PZPL01000001.1"/>
</dbReference>
<accession>A0A2T4URH1</accession>
<sequence>MVIPHDTRRDTRRARRGRHKGSEDRDNFQRGFDALGRLALDGVVVSACAVDLATGRTLFAVDDSVSMPTAGIGTILLLVEVAARLASDPQENLRLLDRTAADAVAGSGVWQHLQVPSLPIADLAALVGATSDTLATNVLLRRVGLDAVRERAEGLGLSRTALLDVVRDERGPDDAPQLSIGSARELTWLLATLANGEIVDSTVSSRVIGWLSLNPDLSMVSSAFGLDPLAHRRPDHGVLLVNTTGTDDGVRAETGVLRGPRASAAYAVTTQFDDTSLHYRLAVLEGMRTLGVDLLEYVH</sequence>
<dbReference type="Gene3D" id="3.40.710.10">
    <property type="entry name" value="DD-peptidase/beta-lactamase superfamily"/>
    <property type="match status" value="1"/>
</dbReference>
<dbReference type="Pfam" id="PF13354">
    <property type="entry name" value="Beta-lactamase2"/>
    <property type="match status" value="1"/>
</dbReference>
<dbReference type="PANTHER" id="PTHR35333:SF3">
    <property type="entry name" value="BETA-LACTAMASE-TYPE TRANSPEPTIDASE FOLD CONTAINING PROTEIN"/>
    <property type="match status" value="1"/>
</dbReference>
<dbReference type="InterPro" id="IPR012338">
    <property type="entry name" value="Beta-lactam/transpept-like"/>
</dbReference>
<dbReference type="AlphaFoldDB" id="A0A2T4URH1"/>
<dbReference type="GO" id="GO:0030655">
    <property type="term" value="P:beta-lactam antibiotic catabolic process"/>
    <property type="evidence" value="ECO:0007669"/>
    <property type="project" value="InterPro"/>
</dbReference>
<dbReference type="GO" id="GO:0008800">
    <property type="term" value="F:beta-lactamase activity"/>
    <property type="evidence" value="ECO:0007669"/>
    <property type="project" value="InterPro"/>
</dbReference>
<dbReference type="InterPro" id="IPR000871">
    <property type="entry name" value="Beta-lactam_class-A"/>
</dbReference>
<proteinExistence type="predicted"/>
<dbReference type="Proteomes" id="UP000241085">
    <property type="component" value="Unassembled WGS sequence"/>
</dbReference>
<reference evidence="3 4" key="1">
    <citation type="submission" date="2018-03" db="EMBL/GenBank/DDBJ databases">
        <title>Bacteriophage NCPPB3778 and a type I-E CRISPR drive the evolution of the US Biological Select Agent, Rathayibacter toxicus.</title>
        <authorList>
            <person name="Davis E.W.II."/>
            <person name="Tabima J.F."/>
            <person name="Weisberg A.J."/>
            <person name="Dantas Lopes L."/>
            <person name="Wiseman M.S."/>
            <person name="Wiseman M.S."/>
            <person name="Pupko T."/>
            <person name="Belcher M.S."/>
            <person name="Sechler A.J."/>
            <person name="Tancos M.A."/>
            <person name="Schroeder B.K."/>
            <person name="Murray T.D."/>
            <person name="Luster D.G."/>
            <person name="Schneider W.L."/>
            <person name="Rogers E."/>
            <person name="Andreote F.D."/>
            <person name="Grunwald N.J."/>
            <person name="Putnam M.L."/>
            <person name="Chang J.H."/>
        </authorList>
    </citation>
    <scope>NUCLEOTIDE SEQUENCE [LARGE SCALE GENOMIC DNA]</scope>
    <source>
        <strain evidence="3 4">DSM 15933</strain>
    </source>
</reference>
<dbReference type="SUPFAM" id="SSF56601">
    <property type="entry name" value="beta-lactamase/transpeptidase-like"/>
    <property type="match status" value="1"/>
</dbReference>
<gene>
    <name evidence="3" type="ORF">C1I63_04245</name>
</gene>
<feature type="region of interest" description="Disordered" evidence="1">
    <location>
        <begin position="1"/>
        <end position="26"/>
    </location>
</feature>